<feature type="chain" id="PRO_5040728460" evidence="1">
    <location>
        <begin position="21"/>
        <end position="176"/>
    </location>
</feature>
<proteinExistence type="predicted"/>
<dbReference type="AlphaFoldDB" id="A0A9X3SA52"/>
<gene>
    <name evidence="2" type="ORF">OJ997_27720</name>
</gene>
<sequence>MVRATLVVSVVLSLTGTASASVRADWGGHAAAAAALDVPLPPSVYIHLGGCPEAGAEQLACSSPVSDQVWIPREDATDWFTLGHEIGHQFDRQVLTEDLRWWLRGLMRADGRGEWFREKGPNEWFADFYALCAMGFDRRPRNEAHMAYLTEDPSPRRLRRVCTAIRMIGLATSTRS</sequence>
<organism evidence="2 3">
    <name type="scientific">Solirubrobacter phytolaccae</name>
    <dbReference type="NCBI Taxonomy" id="1404360"/>
    <lineage>
        <taxon>Bacteria</taxon>
        <taxon>Bacillati</taxon>
        <taxon>Actinomycetota</taxon>
        <taxon>Thermoleophilia</taxon>
        <taxon>Solirubrobacterales</taxon>
        <taxon>Solirubrobacteraceae</taxon>
        <taxon>Solirubrobacter</taxon>
    </lineage>
</organism>
<feature type="signal peptide" evidence="1">
    <location>
        <begin position="1"/>
        <end position="20"/>
    </location>
</feature>
<name>A0A9X3SA52_9ACTN</name>
<accession>A0A9X3SA52</accession>
<evidence type="ECO:0000313" key="2">
    <source>
        <dbReference type="EMBL" id="MDA0184129.1"/>
    </source>
</evidence>
<evidence type="ECO:0000256" key="1">
    <source>
        <dbReference type="SAM" id="SignalP"/>
    </source>
</evidence>
<dbReference type="EMBL" id="JAPDDP010000068">
    <property type="protein sequence ID" value="MDA0184129.1"/>
    <property type="molecule type" value="Genomic_DNA"/>
</dbReference>
<comment type="caution">
    <text evidence="2">The sequence shown here is derived from an EMBL/GenBank/DDBJ whole genome shotgun (WGS) entry which is preliminary data.</text>
</comment>
<reference evidence="2" key="1">
    <citation type="submission" date="2022-10" db="EMBL/GenBank/DDBJ databases">
        <title>The WGS of Solirubrobacter phytolaccae KCTC 29190.</title>
        <authorList>
            <person name="Jiang Z."/>
        </authorList>
    </citation>
    <scope>NUCLEOTIDE SEQUENCE</scope>
    <source>
        <strain evidence="2">KCTC 29190</strain>
    </source>
</reference>
<keyword evidence="3" id="KW-1185">Reference proteome</keyword>
<dbReference type="Proteomes" id="UP001147653">
    <property type="component" value="Unassembled WGS sequence"/>
</dbReference>
<evidence type="ECO:0000313" key="3">
    <source>
        <dbReference type="Proteomes" id="UP001147653"/>
    </source>
</evidence>
<keyword evidence="1" id="KW-0732">Signal</keyword>
<protein>
    <submittedName>
        <fullName evidence="2">Uncharacterized protein</fullName>
    </submittedName>
</protein>